<protein>
    <submittedName>
        <fullName evidence="2">Maternal effect embryoarrest 60</fullName>
    </submittedName>
</protein>
<feature type="transmembrane region" description="Helical" evidence="1">
    <location>
        <begin position="49"/>
        <end position="68"/>
    </location>
</feature>
<evidence type="ECO:0000313" key="3">
    <source>
        <dbReference type="Proteomes" id="UP000036987"/>
    </source>
</evidence>
<name>A0A0K9PER4_ZOSMR</name>
<feature type="transmembrane region" description="Helical" evidence="1">
    <location>
        <begin position="136"/>
        <end position="156"/>
    </location>
</feature>
<organism evidence="2 3">
    <name type="scientific">Zostera marina</name>
    <name type="common">Eelgrass</name>
    <dbReference type="NCBI Taxonomy" id="29655"/>
    <lineage>
        <taxon>Eukaryota</taxon>
        <taxon>Viridiplantae</taxon>
        <taxon>Streptophyta</taxon>
        <taxon>Embryophyta</taxon>
        <taxon>Tracheophyta</taxon>
        <taxon>Spermatophyta</taxon>
        <taxon>Magnoliopsida</taxon>
        <taxon>Liliopsida</taxon>
        <taxon>Zosteraceae</taxon>
        <taxon>Zostera</taxon>
    </lineage>
</organism>
<comment type="caution">
    <text evidence="2">The sequence shown here is derived from an EMBL/GenBank/DDBJ whole genome shotgun (WGS) entry which is preliminary data.</text>
</comment>
<accession>A0A0K9PER4</accession>
<dbReference type="PANTHER" id="PTHR33430">
    <property type="entry name" value="MATERNAL EFFECT EMBRYO ARREST PROTEIN"/>
    <property type="match status" value="1"/>
</dbReference>
<dbReference type="PANTHER" id="PTHR33430:SF6">
    <property type="entry name" value="MATERNAL EFFECT EMBRYO ARREST PROTEIN"/>
    <property type="match status" value="1"/>
</dbReference>
<sequence length="189" mass="20525">MTRTHVNTLDGLVTVNSLFTIAVFVGLSLEPSSTDAKLECYPNYDVQKNLFVFEILSFSFFLFSSLVAQGLKMALSLRNCSLTNEIYVAEIDGRILRSGMLGSAIGSMCGCFFLVMSVMDIIQIRLGYFTCGSSTAIWTSVLMVVFILTSLGLYICTVVSTVLQPLPVYDGNPGTGIDAAPPPDNLFQV</sequence>
<feature type="transmembrane region" description="Helical" evidence="1">
    <location>
        <begin position="12"/>
        <end position="29"/>
    </location>
</feature>
<proteinExistence type="predicted"/>
<keyword evidence="3" id="KW-1185">Reference proteome</keyword>
<evidence type="ECO:0000256" key="1">
    <source>
        <dbReference type="SAM" id="Phobius"/>
    </source>
</evidence>
<gene>
    <name evidence="2" type="ORF">ZOSMA_267G00170</name>
</gene>
<dbReference type="STRING" id="29655.A0A0K9PER4"/>
<dbReference type="EMBL" id="LFYR01000909">
    <property type="protein sequence ID" value="KMZ67464.1"/>
    <property type="molecule type" value="Genomic_DNA"/>
</dbReference>
<keyword evidence="1" id="KW-0472">Membrane</keyword>
<evidence type="ECO:0000313" key="2">
    <source>
        <dbReference type="EMBL" id="KMZ67464.1"/>
    </source>
</evidence>
<keyword evidence="1" id="KW-1133">Transmembrane helix</keyword>
<reference evidence="3" key="1">
    <citation type="journal article" date="2016" name="Nature">
        <title>The genome of the seagrass Zostera marina reveals angiosperm adaptation to the sea.</title>
        <authorList>
            <person name="Olsen J.L."/>
            <person name="Rouze P."/>
            <person name="Verhelst B."/>
            <person name="Lin Y.-C."/>
            <person name="Bayer T."/>
            <person name="Collen J."/>
            <person name="Dattolo E."/>
            <person name="De Paoli E."/>
            <person name="Dittami S."/>
            <person name="Maumus F."/>
            <person name="Michel G."/>
            <person name="Kersting A."/>
            <person name="Lauritano C."/>
            <person name="Lohaus R."/>
            <person name="Toepel M."/>
            <person name="Tonon T."/>
            <person name="Vanneste K."/>
            <person name="Amirebrahimi M."/>
            <person name="Brakel J."/>
            <person name="Bostroem C."/>
            <person name="Chovatia M."/>
            <person name="Grimwood J."/>
            <person name="Jenkins J.W."/>
            <person name="Jueterbock A."/>
            <person name="Mraz A."/>
            <person name="Stam W.T."/>
            <person name="Tice H."/>
            <person name="Bornberg-Bauer E."/>
            <person name="Green P.J."/>
            <person name="Pearson G.A."/>
            <person name="Procaccini G."/>
            <person name="Duarte C.M."/>
            <person name="Schmutz J."/>
            <person name="Reusch T.B.H."/>
            <person name="Van de Peer Y."/>
        </authorList>
    </citation>
    <scope>NUCLEOTIDE SEQUENCE [LARGE SCALE GENOMIC DNA]</scope>
    <source>
        <strain evidence="3">cv. Finnish</strain>
    </source>
</reference>
<dbReference type="AlphaFoldDB" id="A0A0K9PER4"/>
<feature type="transmembrane region" description="Helical" evidence="1">
    <location>
        <begin position="104"/>
        <end position="124"/>
    </location>
</feature>
<dbReference type="Proteomes" id="UP000036987">
    <property type="component" value="Unassembled WGS sequence"/>
</dbReference>
<dbReference type="OrthoDB" id="1932010at2759"/>
<keyword evidence="1" id="KW-0812">Transmembrane</keyword>